<dbReference type="Pfam" id="PF16859">
    <property type="entry name" value="TetR_C_11"/>
    <property type="match status" value="1"/>
</dbReference>
<evidence type="ECO:0000256" key="4">
    <source>
        <dbReference type="PROSITE-ProRule" id="PRU00335"/>
    </source>
</evidence>
<sequence length="200" mass="21588">MAGVERGRPRDPGNDAAILDAALDLLIERGAGGTSIEGVAQRAGVAKLTVYRRWRTREDLLMAALEHARDPDLQGPPVAGRSLEELIGHVAALLSRSRFRALMARVIGASVDHPKLVTAYTERHLRPRLDALAEVARRAVDDGRLPPGTDPGVLEDVLASSIGFVLLRGEEEVTAAEVERRLRALLGHLGYEPPRQAPPA</sequence>
<dbReference type="Gene3D" id="1.10.357.10">
    <property type="entry name" value="Tetracycline Repressor, domain 2"/>
    <property type="match status" value="1"/>
</dbReference>
<dbReference type="InterPro" id="IPR050109">
    <property type="entry name" value="HTH-type_TetR-like_transc_reg"/>
</dbReference>
<feature type="DNA-binding region" description="H-T-H motif" evidence="4">
    <location>
        <begin position="35"/>
        <end position="54"/>
    </location>
</feature>
<keyword evidence="7" id="KW-1185">Reference proteome</keyword>
<keyword evidence="1" id="KW-0805">Transcription regulation</keyword>
<dbReference type="RefSeq" id="WP_217707985.1">
    <property type="nucleotide sequence ID" value="NZ_JABWGO010000003.1"/>
</dbReference>
<evidence type="ECO:0000313" key="6">
    <source>
        <dbReference type="EMBL" id="NUW42016.1"/>
    </source>
</evidence>
<dbReference type="AlphaFoldDB" id="A0A7Y6MCR3"/>
<dbReference type="SUPFAM" id="SSF48498">
    <property type="entry name" value="Tetracyclin repressor-like, C-terminal domain"/>
    <property type="match status" value="1"/>
</dbReference>
<dbReference type="InterPro" id="IPR001647">
    <property type="entry name" value="HTH_TetR"/>
</dbReference>
<evidence type="ECO:0000313" key="7">
    <source>
        <dbReference type="Proteomes" id="UP000546126"/>
    </source>
</evidence>
<evidence type="ECO:0000256" key="3">
    <source>
        <dbReference type="ARBA" id="ARBA00023163"/>
    </source>
</evidence>
<dbReference type="EMBL" id="JABWGO010000003">
    <property type="protein sequence ID" value="NUW42016.1"/>
    <property type="molecule type" value="Genomic_DNA"/>
</dbReference>
<dbReference type="PANTHER" id="PTHR30055:SF148">
    <property type="entry name" value="TETR-FAMILY TRANSCRIPTIONAL REGULATOR"/>
    <property type="match status" value="1"/>
</dbReference>
<dbReference type="PROSITE" id="PS50977">
    <property type="entry name" value="HTH_TETR_2"/>
    <property type="match status" value="1"/>
</dbReference>
<accession>A0A7Y6MCR3</accession>
<dbReference type="GO" id="GO:0003700">
    <property type="term" value="F:DNA-binding transcription factor activity"/>
    <property type="evidence" value="ECO:0007669"/>
    <property type="project" value="TreeGrafter"/>
</dbReference>
<proteinExistence type="predicted"/>
<dbReference type="InterPro" id="IPR011075">
    <property type="entry name" value="TetR_C"/>
</dbReference>
<evidence type="ECO:0000256" key="1">
    <source>
        <dbReference type="ARBA" id="ARBA00023015"/>
    </source>
</evidence>
<gene>
    <name evidence="6" type="ORF">HT134_17970</name>
</gene>
<evidence type="ECO:0000259" key="5">
    <source>
        <dbReference type="PROSITE" id="PS50977"/>
    </source>
</evidence>
<keyword evidence="3" id="KW-0804">Transcription</keyword>
<evidence type="ECO:0000256" key="2">
    <source>
        <dbReference type="ARBA" id="ARBA00023125"/>
    </source>
</evidence>
<dbReference type="Pfam" id="PF00440">
    <property type="entry name" value="TetR_N"/>
    <property type="match status" value="1"/>
</dbReference>
<reference evidence="6 7" key="1">
    <citation type="submission" date="2020-06" db="EMBL/GenBank/DDBJ databases">
        <authorList>
            <person name="Chanama M."/>
        </authorList>
    </citation>
    <scope>NUCLEOTIDE SEQUENCE [LARGE SCALE GENOMIC DNA]</scope>
    <source>
        <strain evidence="6 7">TBRC6557</strain>
    </source>
</reference>
<dbReference type="Gene3D" id="1.10.10.60">
    <property type="entry name" value="Homeodomain-like"/>
    <property type="match status" value="1"/>
</dbReference>
<dbReference type="SUPFAM" id="SSF46689">
    <property type="entry name" value="Homeodomain-like"/>
    <property type="match status" value="1"/>
</dbReference>
<keyword evidence="2 4" id="KW-0238">DNA-binding</keyword>
<dbReference type="PRINTS" id="PR00455">
    <property type="entry name" value="HTHTETR"/>
</dbReference>
<dbReference type="Proteomes" id="UP000546126">
    <property type="component" value="Unassembled WGS sequence"/>
</dbReference>
<feature type="domain" description="HTH tetR-type" evidence="5">
    <location>
        <begin position="12"/>
        <end position="72"/>
    </location>
</feature>
<dbReference type="InterPro" id="IPR036271">
    <property type="entry name" value="Tet_transcr_reg_TetR-rel_C_sf"/>
</dbReference>
<organism evidence="6 7">
    <name type="scientific">Nonomuraea rhodomycinica</name>
    <dbReference type="NCBI Taxonomy" id="1712872"/>
    <lineage>
        <taxon>Bacteria</taxon>
        <taxon>Bacillati</taxon>
        <taxon>Actinomycetota</taxon>
        <taxon>Actinomycetes</taxon>
        <taxon>Streptosporangiales</taxon>
        <taxon>Streptosporangiaceae</taxon>
        <taxon>Nonomuraea</taxon>
    </lineage>
</organism>
<comment type="caution">
    <text evidence="6">The sequence shown here is derived from an EMBL/GenBank/DDBJ whole genome shotgun (WGS) entry which is preliminary data.</text>
</comment>
<dbReference type="InterPro" id="IPR009057">
    <property type="entry name" value="Homeodomain-like_sf"/>
</dbReference>
<dbReference type="GO" id="GO:0000976">
    <property type="term" value="F:transcription cis-regulatory region binding"/>
    <property type="evidence" value="ECO:0007669"/>
    <property type="project" value="TreeGrafter"/>
</dbReference>
<protein>
    <submittedName>
        <fullName evidence="6">TetR/AcrR family transcriptional regulator</fullName>
    </submittedName>
</protein>
<name>A0A7Y6MCR3_9ACTN</name>
<dbReference type="PANTHER" id="PTHR30055">
    <property type="entry name" value="HTH-TYPE TRANSCRIPTIONAL REGULATOR RUTR"/>
    <property type="match status" value="1"/>
</dbReference>